<name>A0ABM1T191_LIMPO</name>
<dbReference type="GeneID" id="106465977"/>
<dbReference type="PANTHER" id="PTHR23279">
    <property type="entry name" value="DEFECTIVE PROBOSCIS EXTENSION RESPONSE DPR -RELATED"/>
    <property type="match status" value="1"/>
</dbReference>
<dbReference type="SMART" id="SM00409">
    <property type="entry name" value="IG"/>
    <property type="match status" value="2"/>
</dbReference>
<dbReference type="CDD" id="cd00096">
    <property type="entry name" value="Ig"/>
    <property type="match status" value="1"/>
</dbReference>
<dbReference type="SMART" id="SM00406">
    <property type="entry name" value="IGv"/>
    <property type="match status" value="2"/>
</dbReference>
<dbReference type="InterPro" id="IPR013783">
    <property type="entry name" value="Ig-like_fold"/>
</dbReference>
<evidence type="ECO:0000259" key="1">
    <source>
        <dbReference type="PROSITE" id="PS50835"/>
    </source>
</evidence>
<dbReference type="InterPro" id="IPR003598">
    <property type="entry name" value="Ig_sub2"/>
</dbReference>
<proteinExistence type="predicted"/>
<dbReference type="InterPro" id="IPR013106">
    <property type="entry name" value="Ig_V-set"/>
</dbReference>
<keyword evidence="2" id="KW-1185">Reference proteome</keyword>
<dbReference type="Pfam" id="PF13927">
    <property type="entry name" value="Ig_3"/>
    <property type="match status" value="1"/>
</dbReference>
<dbReference type="SUPFAM" id="SSF48726">
    <property type="entry name" value="Immunoglobulin"/>
    <property type="match status" value="2"/>
</dbReference>
<organism evidence="2 3">
    <name type="scientific">Limulus polyphemus</name>
    <name type="common">Atlantic horseshoe crab</name>
    <dbReference type="NCBI Taxonomy" id="6850"/>
    <lineage>
        <taxon>Eukaryota</taxon>
        <taxon>Metazoa</taxon>
        <taxon>Ecdysozoa</taxon>
        <taxon>Arthropoda</taxon>
        <taxon>Chelicerata</taxon>
        <taxon>Merostomata</taxon>
        <taxon>Xiphosura</taxon>
        <taxon>Limulidae</taxon>
        <taxon>Limulus</taxon>
    </lineage>
</organism>
<dbReference type="InterPro" id="IPR037448">
    <property type="entry name" value="Zig-8"/>
</dbReference>
<dbReference type="Proteomes" id="UP000694941">
    <property type="component" value="Unplaced"/>
</dbReference>
<feature type="domain" description="Ig-like" evidence="1">
    <location>
        <begin position="67"/>
        <end position="155"/>
    </location>
</feature>
<dbReference type="Pfam" id="PF07686">
    <property type="entry name" value="V-set"/>
    <property type="match status" value="1"/>
</dbReference>
<sequence length="308" mass="34366">MSNMTRKPVLKSYLSVLLVFGGSFIFQAKGMVSGPDRITRMERSFGSGKINPPSRPNSYWDDPYRRPYFDNSTTRNVTAPLGKTAYLHCRIRQIGDRTVSWVRQKDLHILTVGRYTYTSDQRFTSLHLDDSDDWTLKIQYTQKKDGGIYECQVSSEPKISLPIRLNIVVAKATIPEGPSMYVQSGSTINLTCIISDSSAPPVYVFWYHNGRMINYDSVRGVQVKTETGPTTVSRLKIENVKTTDSGDYSCTPSYADPANITVHVINGEKPAAMHHGVTSVGVGVCVQPILVLMLVQFVQRCVADVIGR</sequence>
<dbReference type="InterPro" id="IPR003599">
    <property type="entry name" value="Ig_sub"/>
</dbReference>
<dbReference type="Gene3D" id="2.60.40.10">
    <property type="entry name" value="Immunoglobulins"/>
    <property type="match status" value="2"/>
</dbReference>
<dbReference type="SMART" id="SM00408">
    <property type="entry name" value="IGc2"/>
    <property type="match status" value="2"/>
</dbReference>
<gene>
    <name evidence="3" type="primary">LOC106465977</name>
</gene>
<evidence type="ECO:0000313" key="2">
    <source>
        <dbReference type="Proteomes" id="UP000694941"/>
    </source>
</evidence>
<protein>
    <submittedName>
        <fullName evidence="3">Uncharacterized protein LOC106465977 isoform X1</fullName>
    </submittedName>
</protein>
<accession>A0ABM1T191</accession>
<dbReference type="PANTHER" id="PTHR23279:SF36">
    <property type="entry name" value="DEFECTIVE PROBOSCIS EXTENSION RESPONSE 9, ISOFORM A"/>
    <property type="match status" value="1"/>
</dbReference>
<dbReference type="InterPro" id="IPR036179">
    <property type="entry name" value="Ig-like_dom_sf"/>
</dbReference>
<dbReference type="PROSITE" id="PS50835">
    <property type="entry name" value="IG_LIKE"/>
    <property type="match status" value="2"/>
</dbReference>
<dbReference type="RefSeq" id="XP_022249647.1">
    <property type="nucleotide sequence ID" value="XM_022393939.1"/>
</dbReference>
<reference evidence="3" key="1">
    <citation type="submission" date="2025-08" db="UniProtKB">
        <authorList>
            <consortium name="RefSeq"/>
        </authorList>
    </citation>
    <scope>IDENTIFICATION</scope>
    <source>
        <tissue evidence="3">Muscle</tissue>
    </source>
</reference>
<evidence type="ECO:0000313" key="3">
    <source>
        <dbReference type="RefSeq" id="XP_022249647.1"/>
    </source>
</evidence>
<dbReference type="InterPro" id="IPR007110">
    <property type="entry name" value="Ig-like_dom"/>
</dbReference>
<feature type="domain" description="Ig-like" evidence="1">
    <location>
        <begin position="157"/>
        <end position="261"/>
    </location>
</feature>